<dbReference type="GO" id="GO:0005506">
    <property type="term" value="F:iron ion binding"/>
    <property type="evidence" value="ECO:0007669"/>
    <property type="project" value="InterPro"/>
</dbReference>
<feature type="compositionally biased region" description="Basic and acidic residues" evidence="6">
    <location>
        <begin position="131"/>
        <end position="144"/>
    </location>
</feature>
<dbReference type="SUPFAM" id="SSF55961">
    <property type="entry name" value="Bet v1-like"/>
    <property type="match status" value="1"/>
</dbReference>
<name>A0A1Q9CT61_SYMMI</name>
<dbReference type="InterPro" id="IPR023393">
    <property type="entry name" value="START-like_dom_sf"/>
</dbReference>
<evidence type="ECO:0000313" key="10">
    <source>
        <dbReference type="Proteomes" id="UP000186817"/>
    </source>
</evidence>
<feature type="region of interest" description="Disordered" evidence="6">
    <location>
        <begin position="834"/>
        <end position="858"/>
    </location>
</feature>
<keyword evidence="3" id="KW-0223">Dioxygenase</keyword>
<dbReference type="PROSITE" id="PS50848">
    <property type="entry name" value="START"/>
    <property type="match status" value="1"/>
</dbReference>
<evidence type="ECO:0000256" key="6">
    <source>
        <dbReference type="SAM" id="MobiDB-lite"/>
    </source>
</evidence>
<dbReference type="Pfam" id="PF01852">
    <property type="entry name" value="START"/>
    <property type="match status" value="1"/>
</dbReference>
<dbReference type="InterPro" id="IPR006620">
    <property type="entry name" value="Pro_4_hyd_alph"/>
</dbReference>
<feature type="region of interest" description="Disordered" evidence="6">
    <location>
        <begin position="179"/>
        <end position="219"/>
    </location>
</feature>
<dbReference type="Gene3D" id="3.30.530.20">
    <property type="match status" value="1"/>
</dbReference>
<dbReference type="GO" id="GO:0051213">
    <property type="term" value="F:dioxygenase activity"/>
    <property type="evidence" value="ECO:0007669"/>
    <property type="project" value="UniProtKB-KW"/>
</dbReference>
<dbReference type="EMBL" id="LSRX01000937">
    <property type="protein sequence ID" value="OLP86085.1"/>
    <property type="molecule type" value="Genomic_DNA"/>
</dbReference>
<dbReference type="SMART" id="SM00702">
    <property type="entry name" value="P4Hc"/>
    <property type="match status" value="1"/>
</dbReference>
<dbReference type="GO" id="GO:0008289">
    <property type="term" value="F:lipid binding"/>
    <property type="evidence" value="ECO:0007669"/>
    <property type="project" value="InterPro"/>
</dbReference>
<evidence type="ECO:0000259" key="7">
    <source>
        <dbReference type="PROSITE" id="PS50848"/>
    </source>
</evidence>
<organism evidence="9 10">
    <name type="scientific">Symbiodinium microadriaticum</name>
    <name type="common">Dinoflagellate</name>
    <name type="synonym">Zooxanthella microadriatica</name>
    <dbReference type="NCBI Taxonomy" id="2951"/>
    <lineage>
        <taxon>Eukaryota</taxon>
        <taxon>Sar</taxon>
        <taxon>Alveolata</taxon>
        <taxon>Dinophyceae</taxon>
        <taxon>Suessiales</taxon>
        <taxon>Symbiodiniaceae</taxon>
        <taxon>Symbiodinium</taxon>
    </lineage>
</organism>
<dbReference type="OrthoDB" id="441624at2759"/>
<keyword evidence="2" id="KW-0479">Metal-binding</keyword>
<dbReference type="Proteomes" id="UP000186817">
    <property type="component" value="Unassembled WGS sequence"/>
</dbReference>
<dbReference type="GO" id="GO:0031418">
    <property type="term" value="F:L-ascorbic acid binding"/>
    <property type="evidence" value="ECO:0007669"/>
    <property type="project" value="InterPro"/>
</dbReference>
<reference evidence="9 10" key="1">
    <citation type="submission" date="2016-02" db="EMBL/GenBank/DDBJ databases">
        <title>Genome analysis of coral dinoflagellate symbionts highlights evolutionary adaptations to a symbiotic lifestyle.</title>
        <authorList>
            <person name="Aranda M."/>
            <person name="Li Y."/>
            <person name="Liew Y.J."/>
            <person name="Baumgarten S."/>
            <person name="Simakov O."/>
            <person name="Wilson M."/>
            <person name="Piel J."/>
            <person name="Ashoor H."/>
            <person name="Bougouffa S."/>
            <person name="Bajic V.B."/>
            <person name="Ryu T."/>
            <person name="Ravasi T."/>
            <person name="Bayer T."/>
            <person name="Micklem G."/>
            <person name="Kim H."/>
            <person name="Bhak J."/>
            <person name="Lajeunesse T.C."/>
            <person name="Voolstra C.R."/>
        </authorList>
    </citation>
    <scope>NUCLEOTIDE SEQUENCE [LARGE SCALE GENOMIC DNA]</scope>
    <source>
        <strain evidence="9 10">CCMP2467</strain>
    </source>
</reference>
<dbReference type="PROSITE" id="PS51471">
    <property type="entry name" value="FE2OG_OXY"/>
    <property type="match status" value="1"/>
</dbReference>
<proteinExistence type="predicted"/>
<evidence type="ECO:0000259" key="8">
    <source>
        <dbReference type="PROSITE" id="PS51471"/>
    </source>
</evidence>
<feature type="region of interest" description="Disordered" evidence="6">
    <location>
        <begin position="15"/>
        <end position="43"/>
    </location>
</feature>
<evidence type="ECO:0000256" key="5">
    <source>
        <dbReference type="ARBA" id="ARBA00023004"/>
    </source>
</evidence>
<evidence type="ECO:0000256" key="1">
    <source>
        <dbReference type="ARBA" id="ARBA00001961"/>
    </source>
</evidence>
<comment type="cofactor">
    <cofactor evidence="1">
        <name>L-ascorbate</name>
        <dbReference type="ChEBI" id="CHEBI:38290"/>
    </cofactor>
</comment>
<evidence type="ECO:0000313" key="9">
    <source>
        <dbReference type="EMBL" id="OLP86085.1"/>
    </source>
</evidence>
<dbReference type="AlphaFoldDB" id="A0A1Q9CT61"/>
<sequence>MRDLQVRTLRNEDPAQLGKALGSRNWDEHWDEGNDPSQSAAMDERNKEIFKMRGTADRRPILPEEAAAFFHVWLMRALVQLRFRGRRVESTRHCEAAKPAFGGEQHALPAAEVPALVSEAKSGYNPSTSPAEKKEDVPAADERSSCAVDEEQTLMKRWEAWLPSTRREAMLEQFLTLPEVEAPGPKRAESGRDDRFQAQHPREAASAHLGATRQEPETSGDWRMCFADGKSLGVQSRPTGNSEFRVVAGALLQGTASRQPSWQLITMRPRQSRCLHGPEQTLQMPQLGLMIAATVLRMEALLHGPVLLPLDMKVLHVPWWRTVPVQRSAFVGSEPDPSFHWLIPLDSDAAGAGSCILDDALAEDFLCDSEGWIQEAFKRAFLAAQEKHRALADLALEVTMPHMRFLHYADVGGGLPPHLDLVRTDEKGRRSTHTFILYLSDCSGGGGETVLLHRMEDNAEAVLAAVEPRRGRLLLFPHLCPHLARPTVVVPKLLLRGEVRLCAAQQGKNTRMEAAFRGTLVYESTDAGMEACSTCEQLRFLPMTWRKQFTHQEIWVMNTAYCLYASDGPQVALEATFRGRLDEMAKCLAVAPADAAVRLFWADAVVSVEVQKKVRFRQSLLSPVLRAMGGYLWSAPAEPELKPSLPEEGSSPAELLRSLLRIERMCCPLSSAAFASGDKSLSNADLTDSGTKGSDDDTMSIKVLVDEPDMRFCICHDAESPVIIACLWTRLKGASVEDVTASLCQERAQWDAGGENTLLQNAQPEDEMMEEIYQSIITCPRPFWDREILKRQWRLPLNSPHGTGCALVSRSMEDAAVPKDPDRVRAFVHKAGALLRPSPQESETETESEHSLHIANSPSFTGTELTSCSQIDMGGLIPSWATNYLSSTVSGKAVRWTKDLQRHCDARNGQESVPTLAEISSQLLPGWTDNWDETERPDYRDEVEEVSSFISLRSLSWSPF</sequence>
<dbReference type="InterPro" id="IPR002913">
    <property type="entry name" value="START_lipid-bd_dom"/>
</dbReference>
<evidence type="ECO:0008006" key="11">
    <source>
        <dbReference type="Google" id="ProtNLM"/>
    </source>
</evidence>
<feature type="domain" description="START" evidence="7">
    <location>
        <begin position="806"/>
        <end position="909"/>
    </location>
</feature>
<accession>A0A1Q9CT61</accession>
<keyword evidence="5" id="KW-0408">Iron</keyword>
<dbReference type="InterPro" id="IPR005123">
    <property type="entry name" value="Oxoglu/Fe-dep_dioxygenase_dom"/>
</dbReference>
<dbReference type="GO" id="GO:0016705">
    <property type="term" value="F:oxidoreductase activity, acting on paired donors, with incorporation or reduction of molecular oxygen"/>
    <property type="evidence" value="ECO:0007669"/>
    <property type="project" value="InterPro"/>
</dbReference>
<comment type="caution">
    <text evidence="9">The sequence shown here is derived from an EMBL/GenBank/DDBJ whole genome shotgun (WGS) entry which is preliminary data.</text>
</comment>
<keyword evidence="10" id="KW-1185">Reference proteome</keyword>
<protein>
    <recommendedName>
        <fullName evidence="11">Fe2OG dioxygenase domain-containing protein</fullName>
    </recommendedName>
</protein>
<evidence type="ECO:0000256" key="4">
    <source>
        <dbReference type="ARBA" id="ARBA00023002"/>
    </source>
</evidence>
<feature type="compositionally biased region" description="Basic and acidic residues" evidence="6">
    <location>
        <begin position="184"/>
        <end position="205"/>
    </location>
</feature>
<keyword evidence="4" id="KW-0560">Oxidoreductase</keyword>
<dbReference type="InterPro" id="IPR044862">
    <property type="entry name" value="Pro_4_hyd_alph_FE2OG_OXY"/>
</dbReference>
<gene>
    <name evidence="9" type="ORF">AK812_SmicGene32852</name>
</gene>
<dbReference type="Gene3D" id="2.60.120.620">
    <property type="entry name" value="q2cbj1_9rhob like domain"/>
    <property type="match status" value="1"/>
</dbReference>
<evidence type="ECO:0000256" key="2">
    <source>
        <dbReference type="ARBA" id="ARBA00022723"/>
    </source>
</evidence>
<feature type="region of interest" description="Disordered" evidence="6">
    <location>
        <begin position="120"/>
        <end position="148"/>
    </location>
</feature>
<evidence type="ECO:0000256" key="3">
    <source>
        <dbReference type="ARBA" id="ARBA00022964"/>
    </source>
</evidence>
<feature type="domain" description="Fe2OG dioxygenase" evidence="8">
    <location>
        <begin position="399"/>
        <end position="520"/>
    </location>
</feature>
<dbReference type="Pfam" id="PF13640">
    <property type="entry name" value="2OG-FeII_Oxy_3"/>
    <property type="match status" value="1"/>
</dbReference>